<accession>A0A9P4UL18</accession>
<evidence type="ECO:0000256" key="1">
    <source>
        <dbReference type="ARBA" id="ARBA00007355"/>
    </source>
</evidence>
<evidence type="ECO:0000313" key="3">
    <source>
        <dbReference type="EMBL" id="KAF2719667.1"/>
    </source>
</evidence>
<dbReference type="Pfam" id="PF05071">
    <property type="entry name" value="NDUFA12"/>
    <property type="match status" value="1"/>
</dbReference>
<dbReference type="InterPro" id="IPR052618">
    <property type="entry name" value="ComplexI_NDUFA12"/>
</dbReference>
<dbReference type="Proteomes" id="UP000799441">
    <property type="component" value="Unassembled WGS sequence"/>
</dbReference>
<evidence type="ECO:0008006" key="5">
    <source>
        <dbReference type="Google" id="ProtNLM"/>
    </source>
</evidence>
<dbReference type="PANTHER" id="PTHR32470">
    <property type="entry name" value="ADH DEHYDROGENASE [UBIQUINONE] 1 ALPHA SUBCOMPLEX ASSEMBLY FACTOR 2"/>
    <property type="match status" value="1"/>
</dbReference>
<dbReference type="EMBL" id="MU003808">
    <property type="protein sequence ID" value="KAF2719667.1"/>
    <property type="molecule type" value="Genomic_DNA"/>
</dbReference>
<proteinExistence type="inferred from homology"/>
<name>A0A9P4UL18_9PEZI</name>
<feature type="compositionally biased region" description="Basic and acidic residues" evidence="2">
    <location>
        <begin position="169"/>
        <end position="194"/>
    </location>
</feature>
<dbReference type="InterPro" id="IPR007763">
    <property type="entry name" value="NDUFA12"/>
</dbReference>
<dbReference type="OrthoDB" id="10255576at2759"/>
<dbReference type="GO" id="GO:0032981">
    <property type="term" value="P:mitochondrial respiratory chain complex I assembly"/>
    <property type="evidence" value="ECO:0007669"/>
    <property type="project" value="TreeGrafter"/>
</dbReference>
<comment type="similarity">
    <text evidence="1">Belongs to the complex I NDUFA12 subunit family.</text>
</comment>
<dbReference type="GO" id="GO:0045271">
    <property type="term" value="C:respiratory chain complex I"/>
    <property type="evidence" value="ECO:0007669"/>
    <property type="project" value="InterPro"/>
</dbReference>
<reference evidence="3" key="1">
    <citation type="journal article" date="2020" name="Stud. Mycol.">
        <title>101 Dothideomycetes genomes: a test case for predicting lifestyles and emergence of pathogens.</title>
        <authorList>
            <person name="Haridas S."/>
            <person name="Albert R."/>
            <person name="Binder M."/>
            <person name="Bloem J."/>
            <person name="Labutti K."/>
            <person name="Salamov A."/>
            <person name="Andreopoulos B."/>
            <person name="Baker S."/>
            <person name="Barry K."/>
            <person name="Bills G."/>
            <person name="Bluhm B."/>
            <person name="Cannon C."/>
            <person name="Castanera R."/>
            <person name="Culley D."/>
            <person name="Daum C."/>
            <person name="Ezra D."/>
            <person name="Gonzalez J."/>
            <person name="Henrissat B."/>
            <person name="Kuo A."/>
            <person name="Liang C."/>
            <person name="Lipzen A."/>
            <person name="Lutzoni F."/>
            <person name="Magnuson J."/>
            <person name="Mondo S."/>
            <person name="Nolan M."/>
            <person name="Ohm R."/>
            <person name="Pangilinan J."/>
            <person name="Park H.-J."/>
            <person name="Ramirez L."/>
            <person name="Alfaro M."/>
            <person name="Sun H."/>
            <person name="Tritt A."/>
            <person name="Yoshinaga Y."/>
            <person name="Zwiers L.-H."/>
            <person name="Turgeon B."/>
            <person name="Goodwin S."/>
            <person name="Spatafora J."/>
            <person name="Crous P."/>
            <person name="Grigoriev I."/>
        </authorList>
    </citation>
    <scope>NUCLEOTIDE SEQUENCE</scope>
    <source>
        <strain evidence="3">CBS 116435</strain>
    </source>
</reference>
<organism evidence="3 4">
    <name type="scientific">Polychaeton citri CBS 116435</name>
    <dbReference type="NCBI Taxonomy" id="1314669"/>
    <lineage>
        <taxon>Eukaryota</taxon>
        <taxon>Fungi</taxon>
        <taxon>Dikarya</taxon>
        <taxon>Ascomycota</taxon>
        <taxon>Pezizomycotina</taxon>
        <taxon>Dothideomycetes</taxon>
        <taxon>Dothideomycetidae</taxon>
        <taxon>Capnodiales</taxon>
        <taxon>Capnodiaceae</taxon>
        <taxon>Polychaeton</taxon>
    </lineage>
</organism>
<sequence length="216" mass="24128">MPASSPPSPLKNIYYKWKSLPLPWRRQRLVGADLAGNTYWEFKDKLNSNRFRRIMKHASRRNLYAQGNAAFADVKISPQWHQWLRHTRPEPPTIQEQQFEISRQAMMKQLAAQADERWRSVPSFLDKPAVMGKAEPAIAGAPAAEAGAGTSAKLEEENEGGSGVISQVEETREGAESGRKGGGKKEPAPWDAVDRGAPSENFQPQAWTPGVAQRRR</sequence>
<feature type="region of interest" description="Disordered" evidence="2">
    <location>
        <begin position="141"/>
        <end position="216"/>
    </location>
</feature>
<dbReference type="PANTHER" id="PTHR32470:SF2">
    <property type="entry name" value="NADH DEHYDROGENASE [UBIQUINONE] 1 ALPHA SUBCOMPLEX ASSEMBLY FACTOR 2"/>
    <property type="match status" value="1"/>
</dbReference>
<comment type="caution">
    <text evidence="3">The sequence shown here is derived from an EMBL/GenBank/DDBJ whole genome shotgun (WGS) entry which is preliminary data.</text>
</comment>
<dbReference type="GO" id="GO:0005739">
    <property type="term" value="C:mitochondrion"/>
    <property type="evidence" value="ECO:0007669"/>
    <property type="project" value="TreeGrafter"/>
</dbReference>
<gene>
    <name evidence="3" type="ORF">K431DRAFT_228054</name>
</gene>
<keyword evidence="4" id="KW-1185">Reference proteome</keyword>
<evidence type="ECO:0000313" key="4">
    <source>
        <dbReference type="Proteomes" id="UP000799441"/>
    </source>
</evidence>
<evidence type="ECO:0000256" key="2">
    <source>
        <dbReference type="SAM" id="MobiDB-lite"/>
    </source>
</evidence>
<protein>
    <recommendedName>
        <fullName evidence="5">NADH dehydrogenase [ubiquinone] 1 alpha subcomplex subunit</fullName>
    </recommendedName>
</protein>
<dbReference type="AlphaFoldDB" id="A0A9P4UL18"/>